<evidence type="ECO:0000313" key="1">
    <source>
        <dbReference type="EMBL" id="AXF52165.1"/>
    </source>
</evidence>
<dbReference type="EMBL" id="MH552500">
    <property type="protein sequence ID" value="AXF52165.1"/>
    <property type="molecule type" value="Genomic_DNA"/>
</dbReference>
<dbReference type="GeneID" id="65114794"/>
<protein>
    <submittedName>
        <fullName evidence="1">Uncharacterized protein</fullName>
    </submittedName>
</protein>
<evidence type="ECO:0000313" key="2">
    <source>
        <dbReference type="Proteomes" id="UP000257457"/>
    </source>
</evidence>
<accession>A0A345BNZ4</accession>
<name>A0A345BNZ4_9CAUD</name>
<dbReference type="Proteomes" id="UP000257457">
    <property type="component" value="Segment"/>
</dbReference>
<organism evidence="1 2">
    <name type="scientific">crAssphage sp. isolate ctcc615</name>
    <dbReference type="NCBI Taxonomy" id="2989853"/>
    <lineage>
        <taxon>Viruses</taxon>
        <taxon>Duplodnaviria</taxon>
        <taxon>Heunggongvirae</taxon>
        <taxon>Uroviricota</taxon>
        <taxon>Caudoviricetes</taxon>
        <taxon>Crassvirales</taxon>
        <taxon>Intestiviridae</taxon>
        <taxon>Obtuvirinae</taxon>
        <taxon>Wotdevirus</taxon>
        <taxon>Wotdevirus murinus</taxon>
    </lineage>
</organism>
<sequence>MADIPTMSLKTAPIQYAAFTPTQYTAQTADPTLLARSLQLQEAREKEANQNMDIIDTALGEIRNRLNVAEHDWLSDKANNIRKKIDDQIALGNYQSAIRIAQQEARDLKRDEDLQNKVTVNRLYQQERQKVQSMNIDTLTKRRWDALNKYSYNGTADWKADWTPVADINLSNLQNLAAQMTAADAKSKSWQKSGSNEILIDENGKETTDLTKAVGIQQKTSTGRGGSNSFNMKTKEDMESTLRALLEDSNVNLSLAQKYDTTYWGYEDALTRSEDISLSETERRQAALDANRLKKQITDKNGIIIKDYDDWVNKKVITMFENMEYNHTTESTSESDGIDYSNALFARNKQAQNNNDSKIPEEDLATKGTQTQTMYENPVVTVVDDTKNNTTYDATSYGFLFIR</sequence>
<proteinExistence type="predicted"/>
<keyword evidence="2" id="KW-1185">Reference proteome</keyword>
<reference evidence="1 2" key="1">
    <citation type="submission" date="2018-06" db="EMBL/GenBank/DDBJ databases">
        <title>Uncovering a Universe of Circular DNA Viruses in Animal Metagenomes.</title>
        <authorList>
            <person name="Tisza M."/>
            <person name="Buck C."/>
            <person name="Pastrana D."/>
            <person name="Welch N."/>
            <person name="Peretti A."/>
        </authorList>
    </citation>
    <scope>NUCLEOTIDE SEQUENCE [LARGE SCALE GENOMIC DNA]</scope>
    <source>
        <strain evidence="1">Ctcc615</strain>
    </source>
</reference>
<dbReference type="RefSeq" id="YP_010097132.1">
    <property type="nucleotide sequence ID" value="NC_055756.1"/>
</dbReference>